<dbReference type="PANTHER" id="PTHR45668:SF5">
    <property type="entry name" value="SERINE_THREONINE-PROTEIN PHOSPHATASE 5"/>
    <property type="match status" value="1"/>
</dbReference>
<protein>
    <submittedName>
        <fullName evidence="5">Serine/threonine-protein phosphatase</fullName>
    </submittedName>
    <submittedName>
        <fullName evidence="6">Serine/threonine-protein_phosphatase</fullName>
    </submittedName>
</protein>
<dbReference type="SUPFAM" id="SSF56300">
    <property type="entry name" value="Metallo-dependent phosphatases"/>
    <property type="match status" value="2"/>
</dbReference>
<dbReference type="EMBL" id="CATOUU010000916">
    <property type="protein sequence ID" value="CAI9959279.1"/>
    <property type="molecule type" value="Genomic_DNA"/>
</dbReference>
<dbReference type="GO" id="GO:0016787">
    <property type="term" value="F:hydrolase activity"/>
    <property type="evidence" value="ECO:0007669"/>
    <property type="project" value="InterPro"/>
</dbReference>
<proteinExistence type="predicted"/>
<reference evidence="6 7" key="2">
    <citation type="submission" date="2024-07" db="EMBL/GenBank/DDBJ databases">
        <authorList>
            <person name="Akdeniz Z."/>
        </authorList>
    </citation>
    <scope>NUCLEOTIDE SEQUENCE [LARGE SCALE GENOMIC DNA]</scope>
</reference>
<evidence type="ECO:0000256" key="1">
    <source>
        <dbReference type="ARBA" id="ARBA00001936"/>
    </source>
</evidence>
<keyword evidence="2" id="KW-0479">Metal-binding</keyword>
<dbReference type="GO" id="GO:0046872">
    <property type="term" value="F:metal ion binding"/>
    <property type="evidence" value="ECO:0007669"/>
    <property type="project" value="UniProtKB-KW"/>
</dbReference>
<dbReference type="Pfam" id="PF00149">
    <property type="entry name" value="Metallophos"/>
    <property type="match status" value="1"/>
</dbReference>
<dbReference type="Gene3D" id="3.60.21.10">
    <property type="match status" value="2"/>
</dbReference>
<evidence type="ECO:0000313" key="7">
    <source>
        <dbReference type="Proteomes" id="UP001642409"/>
    </source>
</evidence>
<reference evidence="5" key="1">
    <citation type="submission" date="2023-06" db="EMBL/GenBank/DDBJ databases">
        <authorList>
            <person name="Kurt Z."/>
        </authorList>
    </citation>
    <scope>NUCLEOTIDE SEQUENCE</scope>
</reference>
<comment type="caution">
    <text evidence="5">The sequence shown here is derived from an EMBL/GenBank/DDBJ whole genome shotgun (WGS) entry which is preliminary data.</text>
</comment>
<dbReference type="InterPro" id="IPR004843">
    <property type="entry name" value="Calcineurin-like_PHP"/>
</dbReference>
<accession>A0AA86QH45</accession>
<organism evidence="5">
    <name type="scientific">Hexamita inflata</name>
    <dbReference type="NCBI Taxonomy" id="28002"/>
    <lineage>
        <taxon>Eukaryota</taxon>
        <taxon>Metamonada</taxon>
        <taxon>Diplomonadida</taxon>
        <taxon>Hexamitidae</taxon>
        <taxon>Hexamitinae</taxon>
        <taxon>Hexamita</taxon>
    </lineage>
</organism>
<dbReference type="InterPro" id="IPR051134">
    <property type="entry name" value="PPP_phosphatase"/>
</dbReference>
<dbReference type="PANTHER" id="PTHR45668">
    <property type="entry name" value="SERINE/THREONINE-PROTEIN PHOSPHATASE 5-RELATED"/>
    <property type="match status" value="1"/>
</dbReference>
<dbReference type="Proteomes" id="UP001642409">
    <property type="component" value="Unassembled WGS sequence"/>
</dbReference>
<dbReference type="InterPro" id="IPR029052">
    <property type="entry name" value="Metallo-depent_PP-like"/>
</dbReference>
<evidence type="ECO:0000313" key="5">
    <source>
        <dbReference type="EMBL" id="CAI9959279.1"/>
    </source>
</evidence>
<evidence type="ECO:0000313" key="6">
    <source>
        <dbReference type="EMBL" id="CAL6029868.1"/>
    </source>
</evidence>
<evidence type="ECO:0000259" key="4">
    <source>
        <dbReference type="Pfam" id="PF00149"/>
    </source>
</evidence>
<keyword evidence="3" id="KW-0464">Manganese</keyword>
<dbReference type="AlphaFoldDB" id="A0AA86QH45"/>
<evidence type="ECO:0000256" key="3">
    <source>
        <dbReference type="ARBA" id="ARBA00023211"/>
    </source>
</evidence>
<comment type="cofactor">
    <cofactor evidence="1">
        <name>Mn(2+)</name>
        <dbReference type="ChEBI" id="CHEBI:29035"/>
    </cofactor>
</comment>
<keyword evidence="7" id="KW-1185">Reference proteome</keyword>
<feature type="domain" description="Calcineurin-like phosphoesterase" evidence="4">
    <location>
        <begin position="297"/>
        <end position="434"/>
    </location>
</feature>
<gene>
    <name evidence="6" type="ORF">HINF_LOCUS32745</name>
    <name evidence="5" type="ORF">HINF_LOCUS46924</name>
</gene>
<dbReference type="EMBL" id="CAXDID020000112">
    <property type="protein sequence ID" value="CAL6029868.1"/>
    <property type="molecule type" value="Genomic_DNA"/>
</dbReference>
<name>A0AA86QH45_9EUKA</name>
<evidence type="ECO:0000256" key="2">
    <source>
        <dbReference type="ARBA" id="ARBA00022723"/>
    </source>
</evidence>
<sequence length="564" mass="66261">MQEFYTQWDHIVKKVTHFDLSFSDESLETNFNKLLNHEIPNMNQFSHVCQLATRYFRQFDNIVDVEIQPEDKLVLLGDLHGCFETLIRLFVGDYKNVIDGKVIVSKVQKVGFPSKKDNAQIQIDLCDIGIDVCGEYNSELKQTDKNYFYFNKAFEMAPQELTLGKVVPKIYRLNANVNNYQNNAKQTQQSDQFPKNITKNRYYAQNKVNSDYKDVFVQWLESDRQFESEDELDQHVDYELNIKEIQTDTIRCLLEPFQQLGQPIQKEINCQNFQFKKIIQPIDEDMLSKLKADNVLKLEKSPNRQLFLFNGDFVDRGGSSYQTLFYLLYMCLCGRHVYLNRGNHESDNQALSMSKVGPMVYEIMLKFPDCDLAVIKPILSDLFASIPICTKFQKRNGDENINTNPILLTTHAGVPEYIYDLKDLMRENRFRQKNFYWDPTKRENYWHSFVWQYKRDSSTAEFMSRNNIAVLNIEHTPRKTFNRILFKQVENGYEPDWSGKKSEGNDKVVIETFSSPTNFGRMHAVVIQGQNINDDLKWEYVEIGNRDFQLGPSQYIKDNLVEEE</sequence>